<gene>
    <name evidence="4" type="ORF">DCAR_018924</name>
</gene>
<dbReference type="STRING" id="79200.A0A162A3J5"/>
<evidence type="ECO:0000259" key="2">
    <source>
        <dbReference type="Pfam" id="PF23399"/>
    </source>
</evidence>
<proteinExistence type="predicted"/>
<dbReference type="GO" id="GO:0009737">
    <property type="term" value="P:response to abscisic acid"/>
    <property type="evidence" value="ECO:0007669"/>
    <property type="project" value="InterPro"/>
</dbReference>
<feature type="compositionally biased region" description="Basic and acidic residues" evidence="1">
    <location>
        <begin position="95"/>
        <end position="106"/>
    </location>
</feature>
<dbReference type="InterPro" id="IPR057059">
    <property type="entry name" value="LTI65/LTI78_PGEED"/>
</dbReference>
<dbReference type="InterPro" id="IPR037491">
    <property type="entry name" value="LTI78/LTI65"/>
</dbReference>
<protein>
    <submittedName>
        <fullName evidence="4">Uncharacterized protein</fullName>
    </submittedName>
</protein>
<dbReference type="PANTHER" id="PTHR33836">
    <property type="entry name" value="LOW-TEMPERATURE-INDUCED 65 KDA PROTEIN-RELATED"/>
    <property type="match status" value="1"/>
</dbReference>
<dbReference type="Gramene" id="KZM95682">
    <property type="protein sequence ID" value="KZM95682"/>
    <property type="gene ID" value="DCAR_018924"/>
</dbReference>
<evidence type="ECO:0000256" key="1">
    <source>
        <dbReference type="SAM" id="MobiDB-lite"/>
    </source>
</evidence>
<dbReference type="InterPro" id="IPR056605">
    <property type="entry name" value="LTI65_LTI78_N"/>
</dbReference>
<dbReference type="Pfam" id="PF23403">
    <property type="entry name" value="LTI65_LTI78_N"/>
    <property type="match status" value="1"/>
</dbReference>
<dbReference type="EMBL" id="LNRQ01000005">
    <property type="protein sequence ID" value="KZM95682.1"/>
    <property type="molecule type" value="Genomic_DNA"/>
</dbReference>
<reference evidence="4" key="1">
    <citation type="journal article" date="2016" name="Nat. Genet.">
        <title>A high-quality carrot genome assembly provides new insights into carotenoid accumulation and asterid genome evolution.</title>
        <authorList>
            <person name="Iorizzo M."/>
            <person name="Ellison S."/>
            <person name="Senalik D."/>
            <person name="Zeng P."/>
            <person name="Satapoomin P."/>
            <person name="Huang J."/>
            <person name="Bowman M."/>
            <person name="Iovene M."/>
            <person name="Sanseverino W."/>
            <person name="Cavagnaro P."/>
            <person name="Yildiz M."/>
            <person name="Macko-Podgorni A."/>
            <person name="Moranska E."/>
            <person name="Grzebelus E."/>
            <person name="Grzebelus D."/>
            <person name="Ashrafi H."/>
            <person name="Zheng Z."/>
            <person name="Cheng S."/>
            <person name="Spooner D."/>
            <person name="Van Deynze A."/>
            <person name="Simon P."/>
        </authorList>
    </citation>
    <scope>NUCLEOTIDE SEQUENCE [LARGE SCALE GENOMIC DNA]</scope>
    <source>
        <tissue evidence="4">Leaf</tissue>
    </source>
</reference>
<feature type="compositionally biased region" description="Polar residues" evidence="1">
    <location>
        <begin position="1"/>
        <end position="23"/>
    </location>
</feature>
<organism evidence="4">
    <name type="scientific">Daucus carota subsp. sativus</name>
    <name type="common">Carrot</name>
    <dbReference type="NCBI Taxonomy" id="79200"/>
    <lineage>
        <taxon>Eukaryota</taxon>
        <taxon>Viridiplantae</taxon>
        <taxon>Streptophyta</taxon>
        <taxon>Embryophyta</taxon>
        <taxon>Tracheophyta</taxon>
        <taxon>Spermatophyta</taxon>
        <taxon>Magnoliopsida</taxon>
        <taxon>eudicotyledons</taxon>
        <taxon>Gunneridae</taxon>
        <taxon>Pentapetalae</taxon>
        <taxon>asterids</taxon>
        <taxon>campanulids</taxon>
        <taxon>Apiales</taxon>
        <taxon>Apiaceae</taxon>
        <taxon>Apioideae</taxon>
        <taxon>Scandiceae</taxon>
        <taxon>Daucinae</taxon>
        <taxon>Daucus</taxon>
        <taxon>Daucus sect. Daucus</taxon>
    </lineage>
</organism>
<dbReference type="Pfam" id="PF23399">
    <property type="entry name" value="LTI65_PGEED"/>
    <property type="match status" value="1"/>
</dbReference>
<feature type="region of interest" description="Disordered" evidence="1">
    <location>
        <begin position="223"/>
        <end position="256"/>
    </location>
</feature>
<dbReference type="PANTHER" id="PTHR33836:SF7">
    <property type="entry name" value="LOW-TEMPERATURE-INDUCED PROTEIN"/>
    <property type="match status" value="1"/>
</dbReference>
<dbReference type="AlphaFoldDB" id="A0A162A3J5"/>
<sequence length="444" mass="47700">MAQLSDSFKSSNSFQTPPSTYKSPQAEVAKVEELLPADGAMHQSPLTSGKHNDYDGGDPAPNRKSSVLNKFRDKAKKLKSTLSSKRIRQSNIDSEYDHETESKNGIDNEDDDDKTIRSMEVNLDEDEIDEDPEYLGAPIYESVQAPQECKEYVKQHPREVTASADKHIIESCAKNAARKASEPALKTVTETVSEKLVPAYNAVSTATQAITSKISSLTVETTGLTNKTSDGSSGDASSESRGQIRNSGPPMYDKGVSVKEYLMQKLEPGEDEKALSQVITDAISPKGSEQVGVVGMVKDAVTSYLQPSSDSATKAAESLGKTNVSKDQNVLSNKASNVSTDQNSSSNKASNVSTDQKTSSNKAFTASKTFNTRHDPAYKASEQNAPAADTKSYSLSESSVDANKLKSKSCNATANLKLSAFIPISTNSEEGNKAENHGKVLQTN</sequence>
<evidence type="ECO:0000259" key="3">
    <source>
        <dbReference type="Pfam" id="PF23403"/>
    </source>
</evidence>
<feature type="region of interest" description="Disordered" evidence="1">
    <location>
        <begin position="1"/>
        <end position="116"/>
    </location>
</feature>
<name>A0A162A3J5_DAUCS</name>
<comment type="caution">
    <text evidence="4">The sequence shown here is derived from an EMBL/GenBank/DDBJ whole genome shotgun (WGS) entry which is preliminary data.</text>
</comment>
<feature type="compositionally biased region" description="Low complexity" evidence="1">
    <location>
        <begin position="229"/>
        <end position="240"/>
    </location>
</feature>
<feature type="domain" description="LTI65/LTI78 PGEED repeat" evidence="2">
    <location>
        <begin position="253"/>
        <end position="283"/>
    </location>
</feature>
<evidence type="ECO:0000313" key="4">
    <source>
        <dbReference type="EMBL" id="KZM95682.1"/>
    </source>
</evidence>
<feature type="region of interest" description="Disordered" evidence="1">
    <location>
        <begin position="315"/>
        <end position="392"/>
    </location>
</feature>
<feature type="domain" description="LTI65/LTI78 N-terminal" evidence="3">
    <location>
        <begin position="63"/>
        <end position="144"/>
    </location>
</feature>
<accession>A0A162A3J5</accession>
<feature type="compositionally biased region" description="Polar residues" evidence="1">
    <location>
        <begin position="320"/>
        <end position="370"/>
    </location>
</feature>